<evidence type="ECO:0000256" key="5">
    <source>
        <dbReference type="ARBA" id="ARBA00023049"/>
    </source>
</evidence>
<dbReference type="Gene3D" id="3.40.140.10">
    <property type="entry name" value="Cytidine Deaminase, domain 2"/>
    <property type="match status" value="1"/>
</dbReference>
<dbReference type="InterPro" id="IPR028090">
    <property type="entry name" value="JAB_dom_prok"/>
</dbReference>
<keyword evidence="3" id="KW-0378">Hydrolase</keyword>
<comment type="caution">
    <text evidence="7">The sequence shown here is derived from an EMBL/GenBank/DDBJ whole genome shotgun (WGS) entry which is preliminary data.</text>
</comment>
<name>A0A4U1ZVS6_9VIBR</name>
<dbReference type="PROSITE" id="PS50249">
    <property type="entry name" value="MPN"/>
    <property type="match status" value="1"/>
</dbReference>
<evidence type="ECO:0000256" key="2">
    <source>
        <dbReference type="ARBA" id="ARBA00022723"/>
    </source>
</evidence>
<evidence type="ECO:0000259" key="6">
    <source>
        <dbReference type="PROSITE" id="PS50249"/>
    </source>
</evidence>
<proteinExistence type="predicted"/>
<protein>
    <recommendedName>
        <fullName evidence="6">MPN domain-containing protein</fullName>
    </recommendedName>
</protein>
<dbReference type="AlphaFoldDB" id="A0A4U1ZVS6"/>
<keyword evidence="5" id="KW-0482">Metalloprotease</keyword>
<dbReference type="GO" id="GO:0046872">
    <property type="term" value="F:metal ion binding"/>
    <property type="evidence" value="ECO:0007669"/>
    <property type="project" value="UniProtKB-KW"/>
</dbReference>
<dbReference type="Pfam" id="PF14464">
    <property type="entry name" value="Prok-JAB"/>
    <property type="match status" value="1"/>
</dbReference>
<evidence type="ECO:0000313" key="7">
    <source>
        <dbReference type="EMBL" id="TKF37147.1"/>
    </source>
</evidence>
<dbReference type="GO" id="GO:0008237">
    <property type="term" value="F:metallopeptidase activity"/>
    <property type="evidence" value="ECO:0007669"/>
    <property type="project" value="UniProtKB-KW"/>
</dbReference>
<dbReference type="RefSeq" id="WP_098413847.1">
    <property type="nucleotide sequence ID" value="NZ_SYUV01000002.1"/>
</dbReference>
<accession>A0A4U1ZVS6</accession>
<evidence type="ECO:0000256" key="3">
    <source>
        <dbReference type="ARBA" id="ARBA00022801"/>
    </source>
</evidence>
<evidence type="ECO:0000256" key="4">
    <source>
        <dbReference type="ARBA" id="ARBA00022833"/>
    </source>
</evidence>
<evidence type="ECO:0000313" key="8">
    <source>
        <dbReference type="Proteomes" id="UP000307574"/>
    </source>
</evidence>
<dbReference type="Proteomes" id="UP000307574">
    <property type="component" value="Unassembled WGS sequence"/>
</dbReference>
<keyword evidence="2" id="KW-0479">Metal-binding</keyword>
<keyword evidence="4" id="KW-0862">Zinc</keyword>
<dbReference type="GO" id="GO:0006508">
    <property type="term" value="P:proteolysis"/>
    <property type="evidence" value="ECO:0007669"/>
    <property type="project" value="UniProtKB-KW"/>
</dbReference>
<feature type="domain" description="MPN" evidence="6">
    <location>
        <begin position="15"/>
        <end position="148"/>
    </location>
</feature>
<dbReference type="SUPFAM" id="SSF102712">
    <property type="entry name" value="JAB1/MPN domain"/>
    <property type="match status" value="1"/>
</dbReference>
<keyword evidence="1" id="KW-0645">Protease</keyword>
<organism evidence="7 8">
    <name type="scientific">Vibrio kanaloae</name>
    <dbReference type="NCBI Taxonomy" id="170673"/>
    <lineage>
        <taxon>Bacteria</taxon>
        <taxon>Pseudomonadati</taxon>
        <taxon>Pseudomonadota</taxon>
        <taxon>Gammaproteobacteria</taxon>
        <taxon>Vibrionales</taxon>
        <taxon>Vibrionaceae</taxon>
        <taxon>Vibrio</taxon>
    </lineage>
</organism>
<reference evidence="7 8" key="1">
    <citation type="submission" date="2019-04" db="EMBL/GenBank/DDBJ databases">
        <title>A reverse ecology approach based on a biological definition of microbial populations.</title>
        <authorList>
            <person name="Arevalo P."/>
            <person name="Vaninsberghe D."/>
            <person name="Elsherbini J."/>
            <person name="Gore J."/>
            <person name="Polz M."/>
        </authorList>
    </citation>
    <scope>NUCLEOTIDE SEQUENCE [LARGE SCALE GENOMIC DNA]</scope>
    <source>
        <strain evidence="7 8">10N.261.46.F4</strain>
    </source>
</reference>
<dbReference type="EMBL" id="SYUV01000002">
    <property type="protein sequence ID" value="TKF37147.1"/>
    <property type="molecule type" value="Genomic_DNA"/>
</dbReference>
<gene>
    <name evidence="7" type="ORF">FCV50_00255</name>
</gene>
<sequence length="163" mass="18474">MIDRYFSLPNSAGTLQFSGSVLEHIYSYAQIKRNDKEAGGQLFSMTPHKKLVVISLATGPNSNDTRSMTHFNPCLRQLNKDRERLFNDGFHAVGLWHTHPESTPNPSNEDRITTLKYLEAFNGDMSGFIQVIIGNNCSLESLCVWLASTDKNNRWVKLKEVKI</sequence>
<dbReference type="InterPro" id="IPR037518">
    <property type="entry name" value="MPN"/>
</dbReference>
<evidence type="ECO:0000256" key="1">
    <source>
        <dbReference type="ARBA" id="ARBA00022670"/>
    </source>
</evidence>